<sequence length="98" mass="11169">MKRGENLPFSLDPLEPNFVPAKPKNSVKDSVVKKVEDAGNLLITRKRDGYCHLAVKTSDRIRLYTRGIALSSRRSDKVREAFQKHVASFSRISARSRR</sequence>
<evidence type="ECO:0000313" key="2">
    <source>
        <dbReference type="Proteomes" id="UP000177152"/>
    </source>
</evidence>
<evidence type="ECO:0000313" key="1">
    <source>
        <dbReference type="EMBL" id="OGZ93680.1"/>
    </source>
</evidence>
<gene>
    <name evidence="1" type="ORF">A2633_06180</name>
</gene>
<organism evidence="1 2">
    <name type="scientific">Candidatus Sungbacteria bacterium RIFCSPHIGHO2_01_FULL_47_32</name>
    <dbReference type="NCBI Taxonomy" id="1802264"/>
    <lineage>
        <taxon>Bacteria</taxon>
        <taxon>Candidatus Sungiibacteriota</taxon>
    </lineage>
</organism>
<reference evidence="1 2" key="1">
    <citation type="journal article" date="2016" name="Nat. Commun.">
        <title>Thousands of microbial genomes shed light on interconnected biogeochemical processes in an aquifer system.</title>
        <authorList>
            <person name="Anantharaman K."/>
            <person name="Brown C.T."/>
            <person name="Hug L.A."/>
            <person name="Sharon I."/>
            <person name="Castelle C.J."/>
            <person name="Probst A.J."/>
            <person name="Thomas B.C."/>
            <person name="Singh A."/>
            <person name="Wilkins M.J."/>
            <person name="Karaoz U."/>
            <person name="Brodie E.L."/>
            <person name="Williams K.H."/>
            <person name="Hubbard S.S."/>
            <person name="Banfield J.F."/>
        </authorList>
    </citation>
    <scope>NUCLEOTIDE SEQUENCE [LARGE SCALE GENOMIC DNA]</scope>
</reference>
<proteinExistence type="predicted"/>
<dbReference type="AlphaFoldDB" id="A0A1G2K5C2"/>
<accession>A0A1G2K5C2</accession>
<name>A0A1G2K5C2_9BACT</name>
<dbReference type="Proteomes" id="UP000177152">
    <property type="component" value="Unassembled WGS sequence"/>
</dbReference>
<comment type="caution">
    <text evidence="1">The sequence shown here is derived from an EMBL/GenBank/DDBJ whole genome shotgun (WGS) entry which is preliminary data.</text>
</comment>
<dbReference type="EMBL" id="MHQC01000054">
    <property type="protein sequence ID" value="OGZ93680.1"/>
    <property type="molecule type" value="Genomic_DNA"/>
</dbReference>
<protein>
    <submittedName>
        <fullName evidence="1">Uncharacterized protein</fullName>
    </submittedName>
</protein>